<dbReference type="EMBL" id="FTMC01000001">
    <property type="protein sequence ID" value="SIP87454.1"/>
    <property type="molecule type" value="Genomic_DNA"/>
</dbReference>
<reference evidence="1 2" key="1">
    <citation type="submission" date="2017-01" db="EMBL/GenBank/DDBJ databases">
        <authorList>
            <person name="Mah S.A."/>
            <person name="Swanson W.J."/>
            <person name="Moy G.W."/>
            <person name="Vacquier V.D."/>
        </authorList>
    </citation>
    <scope>NUCLEOTIDE SEQUENCE [LARGE SCALE GENOMIC DNA]</scope>
    <source>
        <strain evidence="1 2">ATCC 29606</strain>
    </source>
</reference>
<gene>
    <name evidence="1" type="ORF">SAMN05421672_101118</name>
</gene>
<accession>A0A1N6N5V3</accession>
<proteinExistence type="predicted"/>
<organism evidence="1 2">
    <name type="scientific">Pseudomonas flexibilis</name>
    <dbReference type="NCBI Taxonomy" id="706570"/>
    <lineage>
        <taxon>Bacteria</taxon>
        <taxon>Pseudomonadati</taxon>
        <taxon>Pseudomonadota</taxon>
        <taxon>Gammaproteobacteria</taxon>
        <taxon>Pseudomonadales</taxon>
        <taxon>Pseudomonadaceae</taxon>
        <taxon>Pseudomonas</taxon>
    </lineage>
</organism>
<sequence>MHLIARLLTPTQPNQNSRHACQEHPNFWMYPCQ</sequence>
<dbReference type="AlphaFoldDB" id="A0A1N6N5V3"/>
<protein>
    <submittedName>
        <fullName evidence="1">Uncharacterized protein</fullName>
    </submittedName>
</protein>
<evidence type="ECO:0000313" key="2">
    <source>
        <dbReference type="Proteomes" id="UP000186079"/>
    </source>
</evidence>
<dbReference type="Proteomes" id="UP000186079">
    <property type="component" value="Unassembled WGS sequence"/>
</dbReference>
<name>A0A1N6N5V3_9PSED</name>
<evidence type="ECO:0000313" key="1">
    <source>
        <dbReference type="EMBL" id="SIP87454.1"/>
    </source>
</evidence>